<evidence type="ECO:0000313" key="2">
    <source>
        <dbReference type="EMBL" id="TXD35017.1"/>
    </source>
</evidence>
<dbReference type="SUPFAM" id="SSF53300">
    <property type="entry name" value="vWA-like"/>
    <property type="match status" value="1"/>
</dbReference>
<dbReference type="Gene3D" id="3.40.50.410">
    <property type="entry name" value="von Willebrand factor, type A domain"/>
    <property type="match status" value="1"/>
</dbReference>
<comment type="caution">
    <text evidence="2">The sequence shown here is derived from an EMBL/GenBank/DDBJ whole genome shotgun (WGS) entry which is preliminary data.</text>
</comment>
<proteinExistence type="predicted"/>
<protein>
    <submittedName>
        <fullName evidence="2">VWA domain-containing protein</fullName>
    </submittedName>
</protein>
<dbReference type="AlphaFoldDB" id="A0A5C6WZV3"/>
<dbReference type="InterPro" id="IPR002035">
    <property type="entry name" value="VWF_A"/>
</dbReference>
<dbReference type="RefSeq" id="WP_146974653.1">
    <property type="nucleotide sequence ID" value="NZ_VOSL01000052.1"/>
</dbReference>
<evidence type="ECO:0000313" key="3">
    <source>
        <dbReference type="Proteomes" id="UP000321046"/>
    </source>
</evidence>
<dbReference type="OrthoDB" id="5526324at2"/>
<feature type="domain" description="VWFA" evidence="1">
    <location>
        <begin position="198"/>
        <end position="371"/>
    </location>
</feature>
<gene>
    <name evidence="2" type="ORF">FRC96_11565</name>
</gene>
<dbReference type="PROSITE" id="PS51257">
    <property type="entry name" value="PROKAR_LIPOPROTEIN"/>
    <property type="match status" value="1"/>
</dbReference>
<dbReference type="InterPro" id="IPR036465">
    <property type="entry name" value="vWFA_dom_sf"/>
</dbReference>
<dbReference type="Proteomes" id="UP000321046">
    <property type="component" value="Unassembled WGS sequence"/>
</dbReference>
<dbReference type="PROSITE" id="PS50234">
    <property type="entry name" value="VWFA"/>
    <property type="match status" value="1"/>
</dbReference>
<sequence length="533" mass="56269">MTRSFDRWIRCALGLGAALVIAGCGDDDGAPAPQDDAGLRDDASAEPDVAREPGLALSPSALRLLPPQPLSCEGSRKARFPFVIFSQEGPAVAAGDLIDGQMIWPNETLRAGQLSLDAAYLARSGPGCESSQECPEGLLCTAAEVGDGERYCAAATRVSFAPGSVRQEWSLGREGSKELALSVLIQNTASFDGRLPVSVGALYDASGAQALSANAARATDTGLRHRQMIQDFLIALGGRFSGENAAVSLWFYGGDVGAQTRPLTPSEGGELTNYLTRDLDSLTERLAELPTLIPREANVYQAILRVLDRDLGLEAYDEAEKMLVVFTDSPNQVYDAGADAEAVRARLEATGVRLMIVHLDPALDASLLRDLPSQWGGNQACREDASCSAPTCESEASCQPHERCRPATLYADDAGGAVTQTDASYCLPERDAEGRVGPVQEYAELACASGGQYVYAADLDAMVGAWNVLAPALQSTWSVEGTLPTLDALQGPGFGRLSGVFSARVGPAHLGDRLRPALESRVSADSRPAILLP</sequence>
<dbReference type="EMBL" id="VOSL01000052">
    <property type="protein sequence ID" value="TXD35017.1"/>
    <property type="molecule type" value="Genomic_DNA"/>
</dbReference>
<name>A0A5C6WZV3_9DELT</name>
<evidence type="ECO:0000259" key="1">
    <source>
        <dbReference type="PROSITE" id="PS50234"/>
    </source>
</evidence>
<organism evidence="2 3">
    <name type="scientific">Lujinxingia vulgaris</name>
    <dbReference type="NCBI Taxonomy" id="2600176"/>
    <lineage>
        <taxon>Bacteria</taxon>
        <taxon>Deltaproteobacteria</taxon>
        <taxon>Bradymonadales</taxon>
        <taxon>Lujinxingiaceae</taxon>
        <taxon>Lujinxingia</taxon>
    </lineage>
</organism>
<reference evidence="2 3" key="1">
    <citation type="submission" date="2019-08" db="EMBL/GenBank/DDBJ databases">
        <title>Bradymonadales sp. TMQ2.</title>
        <authorList>
            <person name="Liang Q."/>
        </authorList>
    </citation>
    <scope>NUCLEOTIDE SEQUENCE [LARGE SCALE GENOMIC DNA]</scope>
    <source>
        <strain evidence="2 3">TMQ2</strain>
    </source>
</reference>
<accession>A0A5C6WZV3</accession>